<evidence type="ECO:0000313" key="16">
    <source>
        <dbReference type="Proteomes" id="UP000823388"/>
    </source>
</evidence>
<dbReference type="InterPro" id="IPR017972">
    <property type="entry name" value="Cyt_P450_CS"/>
</dbReference>
<dbReference type="PROSITE" id="PS00086">
    <property type="entry name" value="CYTOCHROME_P450"/>
    <property type="match status" value="1"/>
</dbReference>
<dbReference type="Proteomes" id="UP000823388">
    <property type="component" value="Chromosome 9N"/>
</dbReference>
<evidence type="ECO:0000256" key="2">
    <source>
        <dbReference type="ARBA" id="ARBA00004167"/>
    </source>
</evidence>
<comment type="cofactor">
    <cofactor evidence="1 13">
        <name>heme</name>
        <dbReference type="ChEBI" id="CHEBI:30413"/>
    </cofactor>
</comment>
<dbReference type="GO" id="GO:0020037">
    <property type="term" value="F:heme binding"/>
    <property type="evidence" value="ECO:0007669"/>
    <property type="project" value="InterPro"/>
</dbReference>
<comment type="similarity">
    <text evidence="3 14">Belongs to the cytochrome P450 family.</text>
</comment>
<dbReference type="PRINTS" id="PR00385">
    <property type="entry name" value="P450"/>
</dbReference>
<gene>
    <name evidence="15" type="ORF">PVAP13_9NG219800</name>
</gene>
<evidence type="ECO:0000256" key="5">
    <source>
        <dbReference type="ARBA" id="ARBA00022692"/>
    </source>
</evidence>
<dbReference type="GO" id="GO:0010333">
    <property type="term" value="F:terpene synthase activity"/>
    <property type="evidence" value="ECO:0007669"/>
    <property type="project" value="UniProtKB-ARBA"/>
</dbReference>
<evidence type="ECO:0000256" key="3">
    <source>
        <dbReference type="ARBA" id="ARBA00010617"/>
    </source>
</evidence>
<organism evidence="15 16">
    <name type="scientific">Panicum virgatum</name>
    <name type="common">Blackwell switchgrass</name>
    <dbReference type="NCBI Taxonomy" id="38727"/>
    <lineage>
        <taxon>Eukaryota</taxon>
        <taxon>Viridiplantae</taxon>
        <taxon>Streptophyta</taxon>
        <taxon>Embryophyta</taxon>
        <taxon>Tracheophyta</taxon>
        <taxon>Spermatophyta</taxon>
        <taxon>Magnoliopsida</taxon>
        <taxon>Liliopsida</taxon>
        <taxon>Poales</taxon>
        <taxon>Poaceae</taxon>
        <taxon>PACMAD clade</taxon>
        <taxon>Panicoideae</taxon>
        <taxon>Panicodae</taxon>
        <taxon>Paniceae</taxon>
        <taxon>Panicinae</taxon>
        <taxon>Panicum</taxon>
        <taxon>Panicum sect. Hiantes</taxon>
    </lineage>
</organism>
<keyword evidence="9 14" id="KW-0560">Oxidoreductase</keyword>
<comment type="subcellular location">
    <subcellularLocation>
        <location evidence="2">Membrane</location>
        <topology evidence="2">Single-pass membrane protein</topology>
    </subcellularLocation>
</comment>
<name>A0A8T0MNS5_PANVG</name>
<dbReference type="OrthoDB" id="1470350at2759"/>
<evidence type="ECO:0000256" key="13">
    <source>
        <dbReference type="PIRSR" id="PIRSR602401-1"/>
    </source>
</evidence>
<dbReference type="GO" id="GO:0006952">
    <property type="term" value="P:defense response"/>
    <property type="evidence" value="ECO:0007669"/>
    <property type="project" value="UniProtKB-KW"/>
</dbReference>
<keyword evidence="6 13" id="KW-0479">Metal-binding</keyword>
<evidence type="ECO:0000256" key="14">
    <source>
        <dbReference type="RuleBase" id="RU000461"/>
    </source>
</evidence>
<dbReference type="GO" id="GO:0005506">
    <property type="term" value="F:iron ion binding"/>
    <property type="evidence" value="ECO:0007669"/>
    <property type="project" value="InterPro"/>
</dbReference>
<dbReference type="AlphaFoldDB" id="A0A8T0MNS5"/>
<comment type="caution">
    <text evidence="15">The sequence shown here is derived from an EMBL/GenBank/DDBJ whole genome shotgun (WGS) entry which is preliminary data.</text>
</comment>
<dbReference type="PANTHER" id="PTHR47955:SF19">
    <property type="entry name" value="CYTOCHROME P450 71A9-LIKE ISOFORM X1"/>
    <property type="match status" value="1"/>
</dbReference>
<evidence type="ECO:0000256" key="9">
    <source>
        <dbReference type="ARBA" id="ARBA00023002"/>
    </source>
</evidence>
<feature type="binding site" description="axial binding residue" evidence="13">
    <location>
        <position position="504"/>
    </location>
    <ligand>
        <name>heme</name>
        <dbReference type="ChEBI" id="CHEBI:30413"/>
    </ligand>
    <ligandPart>
        <name>Fe</name>
        <dbReference type="ChEBI" id="CHEBI:18248"/>
    </ligandPart>
</feature>
<dbReference type="FunFam" id="1.10.630.10:FF:000008">
    <property type="entry name" value="Cytochrome P450 71D8"/>
    <property type="match status" value="1"/>
</dbReference>
<keyword evidence="7" id="KW-0611">Plant defense</keyword>
<dbReference type="GO" id="GO:0051502">
    <property type="term" value="P:diterpene phytoalexin biosynthetic process"/>
    <property type="evidence" value="ECO:0007669"/>
    <property type="project" value="UniProtKB-ARBA"/>
</dbReference>
<protein>
    <submittedName>
        <fullName evidence="15">Uncharacterized protein</fullName>
    </submittedName>
</protein>
<proteinExistence type="inferred from homology"/>
<keyword evidence="4 13" id="KW-0349">Heme</keyword>
<dbReference type="PRINTS" id="PR00463">
    <property type="entry name" value="EP450I"/>
</dbReference>
<reference evidence="15" key="1">
    <citation type="submission" date="2020-05" db="EMBL/GenBank/DDBJ databases">
        <title>WGS assembly of Panicum virgatum.</title>
        <authorList>
            <person name="Lovell J.T."/>
            <person name="Jenkins J."/>
            <person name="Shu S."/>
            <person name="Juenger T.E."/>
            <person name="Schmutz J."/>
        </authorList>
    </citation>
    <scope>NUCLEOTIDE SEQUENCE</scope>
    <source>
        <strain evidence="15">AP13</strain>
    </source>
</reference>
<evidence type="ECO:0000256" key="4">
    <source>
        <dbReference type="ARBA" id="ARBA00022617"/>
    </source>
</evidence>
<keyword evidence="8" id="KW-1133">Transmembrane helix</keyword>
<dbReference type="PANTHER" id="PTHR47955">
    <property type="entry name" value="CYTOCHROME P450 FAMILY 71 PROTEIN"/>
    <property type="match status" value="1"/>
</dbReference>
<dbReference type="InterPro" id="IPR036396">
    <property type="entry name" value="Cyt_P450_sf"/>
</dbReference>
<dbReference type="Gene3D" id="1.10.630.10">
    <property type="entry name" value="Cytochrome P450"/>
    <property type="match status" value="1"/>
</dbReference>
<dbReference type="InterPro" id="IPR002401">
    <property type="entry name" value="Cyt_P450_E_grp-I"/>
</dbReference>
<evidence type="ECO:0000313" key="15">
    <source>
        <dbReference type="EMBL" id="KAG2536774.1"/>
    </source>
</evidence>
<dbReference type="SUPFAM" id="SSF48264">
    <property type="entry name" value="Cytochrome P450"/>
    <property type="match status" value="1"/>
</dbReference>
<evidence type="ECO:0000256" key="1">
    <source>
        <dbReference type="ARBA" id="ARBA00001971"/>
    </source>
</evidence>
<keyword evidence="12" id="KW-0472">Membrane</keyword>
<evidence type="ECO:0000256" key="10">
    <source>
        <dbReference type="ARBA" id="ARBA00023004"/>
    </source>
</evidence>
<keyword evidence="5" id="KW-0812">Transmembrane</keyword>
<evidence type="ECO:0000256" key="8">
    <source>
        <dbReference type="ARBA" id="ARBA00022989"/>
    </source>
</evidence>
<accession>A0A8T0MNS5</accession>
<dbReference type="EMBL" id="CM029054">
    <property type="protein sequence ID" value="KAG2536774.1"/>
    <property type="molecule type" value="Genomic_DNA"/>
</dbReference>
<keyword evidence="11 14" id="KW-0503">Monooxygenase</keyword>
<dbReference type="GO" id="GO:0016709">
    <property type="term" value="F:oxidoreductase activity, acting on paired donors, with incorporation or reduction of molecular oxygen, NAD(P)H as one donor, and incorporation of one atom of oxygen"/>
    <property type="evidence" value="ECO:0007669"/>
    <property type="project" value="UniProtKB-ARBA"/>
</dbReference>
<dbReference type="CDD" id="cd11072">
    <property type="entry name" value="CYP71-like"/>
    <property type="match status" value="1"/>
</dbReference>
<evidence type="ECO:0000256" key="11">
    <source>
        <dbReference type="ARBA" id="ARBA00023033"/>
    </source>
</evidence>
<sequence>MEDFFSAQRDTRPKEQQYFNISWCARFDLPNFTPTTLYIGFSRLPNKCCQQQITFPFPGEMDIRIPFLAFFFLALLKLIRSYVTPSRAKPSSALRQPPGPWQLPLVGSLHHLLLSRFRDLPHRALLEMSGTYGPVMLLRLGSVPTLVVSSAEAAREVMKTHDLTFCNRHVSATIDIISCGGKDIVFSAYNQHWRELRKLCMLELFNQRRVLSFRPIREEEVANLLHSISGECGGGRPFNVSDGICHTINDIAVRTVIGDRCRYQDEYLRDLDEVLRLIAGFNLADLYPSSPLVRRFSAAVRDIARCQKNLYRIIESIIQERAVMPTPERDEDLLDVLLRLQREGGLQFAVTNELVSTVIFDIFAAGSETSSTVLVWAMSELVKNPRVMRKAQAEVRETFKGQDKLTEGDMVKLRYLHLVIKEALRLHAPVPLLVPRECREACQVMGYDVPRGTKVIVNVWAIARDNEFWHDGEEFRPERFDGSSIDFRGNDFQFTPFGAGRRICPGITLGLANAELLLASLLYHFDWELPDGANSEELDMAEASGMTLRRKSTLWLKAKPHINVL</sequence>
<keyword evidence="10 13" id="KW-0408">Iron</keyword>
<evidence type="ECO:0000256" key="12">
    <source>
        <dbReference type="ARBA" id="ARBA00023136"/>
    </source>
</evidence>
<keyword evidence="16" id="KW-1185">Reference proteome</keyword>
<dbReference type="InterPro" id="IPR001128">
    <property type="entry name" value="Cyt_P450"/>
</dbReference>
<evidence type="ECO:0000256" key="6">
    <source>
        <dbReference type="ARBA" id="ARBA00022723"/>
    </source>
</evidence>
<evidence type="ECO:0000256" key="7">
    <source>
        <dbReference type="ARBA" id="ARBA00022821"/>
    </source>
</evidence>
<dbReference type="Pfam" id="PF00067">
    <property type="entry name" value="p450"/>
    <property type="match status" value="1"/>
</dbReference>
<dbReference type="GO" id="GO:0016020">
    <property type="term" value="C:membrane"/>
    <property type="evidence" value="ECO:0007669"/>
    <property type="project" value="UniProtKB-SubCell"/>
</dbReference>